<dbReference type="RefSeq" id="WP_091413436.1">
    <property type="nucleotide sequence ID" value="NZ_LT629749.1"/>
</dbReference>
<organism evidence="1 2">
    <name type="scientific">Friedmanniella luteola</name>
    <dbReference type="NCBI Taxonomy" id="546871"/>
    <lineage>
        <taxon>Bacteria</taxon>
        <taxon>Bacillati</taxon>
        <taxon>Actinomycetota</taxon>
        <taxon>Actinomycetes</taxon>
        <taxon>Propionibacteriales</taxon>
        <taxon>Nocardioidaceae</taxon>
        <taxon>Friedmanniella</taxon>
    </lineage>
</organism>
<name>A0A1H1WDN1_9ACTN</name>
<keyword evidence="2" id="KW-1185">Reference proteome</keyword>
<dbReference type="OrthoDB" id="4946418at2"/>
<dbReference type="STRING" id="546871.SAMN04488543_2693"/>
<reference evidence="1 2" key="1">
    <citation type="submission" date="2016-10" db="EMBL/GenBank/DDBJ databases">
        <authorList>
            <person name="de Groot N.N."/>
        </authorList>
    </citation>
    <scope>NUCLEOTIDE SEQUENCE [LARGE SCALE GENOMIC DNA]</scope>
    <source>
        <strain evidence="1 2">DSM 21741</strain>
    </source>
</reference>
<dbReference type="Proteomes" id="UP000199092">
    <property type="component" value="Chromosome I"/>
</dbReference>
<dbReference type="AlphaFoldDB" id="A0A1H1WDN1"/>
<dbReference type="EMBL" id="LT629749">
    <property type="protein sequence ID" value="SDS94476.1"/>
    <property type="molecule type" value="Genomic_DNA"/>
</dbReference>
<evidence type="ECO:0000313" key="1">
    <source>
        <dbReference type="EMBL" id="SDS94476.1"/>
    </source>
</evidence>
<proteinExistence type="predicted"/>
<gene>
    <name evidence="1" type="ORF">SAMN04488543_2693</name>
</gene>
<accession>A0A1H1WDN1</accession>
<evidence type="ECO:0000313" key="2">
    <source>
        <dbReference type="Proteomes" id="UP000199092"/>
    </source>
</evidence>
<protein>
    <submittedName>
        <fullName evidence="1">Uncharacterized protein</fullName>
    </submittedName>
</protein>
<sequence>MAEPDHFRRDAVTRLAPPRVPSTGVAAEIKPHNTVGIRNGLNQLRSSRAPVRLLITYRTVSPATPDRFEVLLADPDQVRTALNPRSRQMPPTTWYRIGSFREPKVQTQIPLSSCAPRLGVTVEPGVRATYQRFMRRGSAPGLTLGWKDPNAPGHDIQHEELAAFLQELAGELASGPARQP</sequence>